<reference evidence="1" key="1">
    <citation type="submission" date="2018-02" db="EMBL/GenBank/DDBJ databases">
        <title>Rhizophora mucronata_Transcriptome.</title>
        <authorList>
            <person name="Meera S.P."/>
            <person name="Sreeshan A."/>
            <person name="Augustine A."/>
        </authorList>
    </citation>
    <scope>NUCLEOTIDE SEQUENCE</scope>
    <source>
        <tissue evidence="1">Leaf</tissue>
    </source>
</reference>
<name>A0A2P2J7X4_RHIMU</name>
<dbReference type="AlphaFoldDB" id="A0A2P2J7X4"/>
<evidence type="ECO:0000313" key="1">
    <source>
        <dbReference type="EMBL" id="MBW89497.1"/>
    </source>
</evidence>
<protein>
    <submittedName>
        <fullName evidence="1">Uncharacterized protein</fullName>
    </submittedName>
</protein>
<accession>A0A2P2J7X4</accession>
<dbReference type="EMBL" id="GGEC01009014">
    <property type="protein sequence ID" value="MBW89497.1"/>
    <property type="molecule type" value="Transcribed_RNA"/>
</dbReference>
<proteinExistence type="predicted"/>
<organism evidence="1">
    <name type="scientific">Rhizophora mucronata</name>
    <name type="common">Asiatic mangrove</name>
    <dbReference type="NCBI Taxonomy" id="61149"/>
    <lineage>
        <taxon>Eukaryota</taxon>
        <taxon>Viridiplantae</taxon>
        <taxon>Streptophyta</taxon>
        <taxon>Embryophyta</taxon>
        <taxon>Tracheophyta</taxon>
        <taxon>Spermatophyta</taxon>
        <taxon>Magnoliopsida</taxon>
        <taxon>eudicotyledons</taxon>
        <taxon>Gunneridae</taxon>
        <taxon>Pentapetalae</taxon>
        <taxon>rosids</taxon>
        <taxon>fabids</taxon>
        <taxon>Malpighiales</taxon>
        <taxon>Rhizophoraceae</taxon>
        <taxon>Rhizophora</taxon>
    </lineage>
</organism>
<sequence length="28" mass="3427">MKNQEPDYEHSGEFFVEVNLHQLQKQNH</sequence>